<evidence type="ECO:0000256" key="1">
    <source>
        <dbReference type="SAM" id="MobiDB-lite"/>
    </source>
</evidence>
<dbReference type="AlphaFoldDB" id="A0A382GZ05"/>
<proteinExistence type="predicted"/>
<evidence type="ECO:0000313" key="2">
    <source>
        <dbReference type="EMBL" id="SVB80316.1"/>
    </source>
</evidence>
<feature type="compositionally biased region" description="Gly residues" evidence="1">
    <location>
        <begin position="17"/>
        <end position="27"/>
    </location>
</feature>
<accession>A0A382GZ05</accession>
<dbReference type="EMBL" id="UINC01058262">
    <property type="protein sequence ID" value="SVB80316.1"/>
    <property type="molecule type" value="Genomic_DNA"/>
</dbReference>
<sequence length="27" mass="2866">GGRQPKREFGNLEHEGQQGGRGVPGFA</sequence>
<feature type="compositionally biased region" description="Basic and acidic residues" evidence="1">
    <location>
        <begin position="1"/>
        <end position="16"/>
    </location>
</feature>
<feature type="non-terminal residue" evidence="2">
    <location>
        <position position="1"/>
    </location>
</feature>
<protein>
    <submittedName>
        <fullName evidence="2">Uncharacterized protein</fullName>
    </submittedName>
</protein>
<organism evidence="2">
    <name type="scientific">marine metagenome</name>
    <dbReference type="NCBI Taxonomy" id="408172"/>
    <lineage>
        <taxon>unclassified sequences</taxon>
        <taxon>metagenomes</taxon>
        <taxon>ecological metagenomes</taxon>
    </lineage>
</organism>
<feature type="region of interest" description="Disordered" evidence="1">
    <location>
        <begin position="1"/>
        <end position="27"/>
    </location>
</feature>
<name>A0A382GZ05_9ZZZZ</name>
<gene>
    <name evidence="2" type="ORF">METZ01_LOCUS233170</name>
</gene>
<reference evidence="2" key="1">
    <citation type="submission" date="2018-05" db="EMBL/GenBank/DDBJ databases">
        <authorList>
            <person name="Lanie J.A."/>
            <person name="Ng W.-L."/>
            <person name="Kazmierczak K.M."/>
            <person name="Andrzejewski T.M."/>
            <person name="Davidsen T.M."/>
            <person name="Wayne K.J."/>
            <person name="Tettelin H."/>
            <person name="Glass J.I."/>
            <person name="Rusch D."/>
            <person name="Podicherti R."/>
            <person name="Tsui H.-C.T."/>
            <person name="Winkler M.E."/>
        </authorList>
    </citation>
    <scope>NUCLEOTIDE SEQUENCE</scope>
</reference>